<dbReference type="CDD" id="cd17505">
    <property type="entry name" value="Ubl_SAMP1_like"/>
    <property type="match status" value="1"/>
</dbReference>
<dbReference type="PANTHER" id="PTHR38031:SF1">
    <property type="entry name" value="SULFUR CARRIER PROTEIN CYSO"/>
    <property type="match status" value="1"/>
</dbReference>
<organism evidence="1">
    <name type="scientific">Thermorudis sp</name>
    <dbReference type="NCBI Taxonomy" id="1969470"/>
    <lineage>
        <taxon>Bacteria</taxon>
        <taxon>Pseudomonadati</taxon>
        <taxon>Thermomicrobiota</taxon>
        <taxon>Thermomicrobia</taxon>
        <taxon>Thermomicrobia incertae sedis</taxon>
        <taxon>Thermorudis</taxon>
    </lineage>
</organism>
<dbReference type="NCBIfam" id="NF041918">
    <property type="entry name" value="SAMP1"/>
    <property type="match status" value="1"/>
</dbReference>
<dbReference type="EMBL" id="DSID01000712">
    <property type="protein sequence ID" value="HEX71442.1"/>
    <property type="molecule type" value="Genomic_DNA"/>
</dbReference>
<name>A0A7C3ASM0_9BACT</name>
<dbReference type="InterPro" id="IPR010038">
    <property type="entry name" value="MoaD_arc-typ"/>
</dbReference>
<dbReference type="InterPro" id="IPR003749">
    <property type="entry name" value="ThiS/MoaD-like"/>
</dbReference>
<comment type="caution">
    <text evidence="1">The sequence shown here is derived from an EMBL/GenBank/DDBJ whole genome shotgun (WGS) entry which is preliminary data.</text>
</comment>
<proteinExistence type="predicted"/>
<dbReference type="AlphaFoldDB" id="A0A7C3ASM0"/>
<accession>A0A7C3ASM0</accession>
<dbReference type="Pfam" id="PF02597">
    <property type="entry name" value="ThiS"/>
    <property type="match status" value="1"/>
</dbReference>
<dbReference type="InterPro" id="IPR052045">
    <property type="entry name" value="Sulfur_Carrier/Prot_Modifier"/>
</dbReference>
<dbReference type="InterPro" id="IPR012675">
    <property type="entry name" value="Beta-grasp_dom_sf"/>
</dbReference>
<protein>
    <submittedName>
        <fullName evidence="1">MoaD/ThiS family protein</fullName>
    </submittedName>
</protein>
<reference evidence="1" key="1">
    <citation type="journal article" date="2020" name="mSystems">
        <title>Genome- and Community-Level Interaction Insights into Carbon Utilization and Element Cycling Functions of Hydrothermarchaeota in Hydrothermal Sediment.</title>
        <authorList>
            <person name="Zhou Z."/>
            <person name="Liu Y."/>
            <person name="Xu W."/>
            <person name="Pan J."/>
            <person name="Luo Z.H."/>
            <person name="Li M."/>
        </authorList>
    </citation>
    <scope>NUCLEOTIDE SEQUENCE [LARGE SCALE GENOMIC DNA]</scope>
    <source>
        <strain evidence="1">SpSt-192</strain>
    </source>
</reference>
<gene>
    <name evidence="1" type="ORF">ENP13_09420</name>
</gene>
<sequence length="105" mass="11367">MEVKLAANLRQLVGAKSVDVDATPGETVGSVLRKLVERYPSLRPELFTESGELEPYVGVFVRGVDVRRREGLDTRLEEGDDLSIIPPIAGGSYAPDTRESAATLP</sequence>
<evidence type="ECO:0000313" key="1">
    <source>
        <dbReference type="EMBL" id="HEX71442.1"/>
    </source>
</evidence>
<dbReference type="PANTHER" id="PTHR38031">
    <property type="entry name" value="SULFUR CARRIER PROTEIN SLR0821-RELATED"/>
    <property type="match status" value="1"/>
</dbReference>
<dbReference type="InterPro" id="IPR016155">
    <property type="entry name" value="Mopterin_synth/thiamin_S_b"/>
</dbReference>
<dbReference type="SUPFAM" id="SSF54285">
    <property type="entry name" value="MoaD/ThiS"/>
    <property type="match status" value="1"/>
</dbReference>
<dbReference type="Gene3D" id="3.10.20.30">
    <property type="match status" value="1"/>
</dbReference>
<dbReference type="NCBIfam" id="TIGR01687">
    <property type="entry name" value="moaD_arch"/>
    <property type="match status" value="1"/>
</dbReference>
<dbReference type="InterPro" id="IPR054834">
    <property type="entry name" value="SAMP1_3"/>
</dbReference>